<dbReference type="AlphaFoldDB" id="A0A6M3KLF4"/>
<protein>
    <submittedName>
        <fullName evidence="1">Uncharacterized protein</fullName>
    </submittedName>
</protein>
<gene>
    <name evidence="1" type="ORF">MM415A00356_0038</name>
</gene>
<accession>A0A6M3KLF4</accession>
<sequence>MDCRVKTLWHGQGGVNEERYVKPALAKREPLHITLLETGEVMTVPHDKLLKAQVARSEHQFRDKYGGADYYLVYYQWVPEQKPLVAAQWAALLDKGLFTEVLCYQKLPGKGARYLLHPAEMERIHDQAAQLALKEVNYASRNW</sequence>
<dbReference type="EMBL" id="MT142498">
    <property type="protein sequence ID" value="QJA82889.1"/>
    <property type="molecule type" value="Genomic_DNA"/>
</dbReference>
<evidence type="ECO:0000313" key="1">
    <source>
        <dbReference type="EMBL" id="QJA82889.1"/>
    </source>
</evidence>
<proteinExistence type="predicted"/>
<name>A0A6M3KLF4_9ZZZZ</name>
<reference evidence="1" key="1">
    <citation type="submission" date="2020-03" db="EMBL/GenBank/DDBJ databases">
        <title>The deep terrestrial virosphere.</title>
        <authorList>
            <person name="Holmfeldt K."/>
            <person name="Nilsson E."/>
            <person name="Simone D."/>
            <person name="Lopez-Fernandez M."/>
            <person name="Wu X."/>
            <person name="de Brujin I."/>
            <person name="Lundin D."/>
            <person name="Andersson A."/>
            <person name="Bertilsson S."/>
            <person name="Dopson M."/>
        </authorList>
    </citation>
    <scope>NUCLEOTIDE SEQUENCE</scope>
    <source>
        <strain evidence="1">MM415A00356</strain>
    </source>
</reference>
<organism evidence="1">
    <name type="scientific">viral metagenome</name>
    <dbReference type="NCBI Taxonomy" id="1070528"/>
    <lineage>
        <taxon>unclassified sequences</taxon>
        <taxon>metagenomes</taxon>
        <taxon>organismal metagenomes</taxon>
    </lineage>
</organism>